<dbReference type="OrthoDB" id="2823490at2759"/>
<accession>A0A8K0WE28</accession>
<dbReference type="Proteomes" id="UP000813427">
    <property type="component" value="Unassembled WGS sequence"/>
</dbReference>
<evidence type="ECO:0000313" key="1">
    <source>
        <dbReference type="EMBL" id="KAH7256083.1"/>
    </source>
</evidence>
<keyword evidence="2" id="KW-1185">Reference proteome</keyword>
<gene>
    <name evidence="1" type="ORF">BKA59DRAFT_466866</name>
</gene>
<name>A0A8K0WE28_9HYPO</name>
<dbReference type="AlphaFoldDB" id="A0A8K0WE28"/>
<organism evidence="1 2">
    <name type="scientific">Fusarium tricinctum</name>
    <dbReference type="NCBI Taxonomy" id="61284"/>
    <lineage>
        <taxon>Eukaryota</taxon>
        <taxon>Fungi</taxon>
        <taxon>Dikarya</taxon>
        <taxon>Ascomycota</taxon>
        <taxon>Pezizomycotina</taxon>
        <taxon>Sordariomycetes</taxon>
        <taxon>Hypocreomycetidae</taxon>
        <taxon>Hypocreales</taxon>
        <taxon>Nectriaceae</taxon>
        <taxon>Fusarium</taxon>
        <taxon>Fusarium tricinctum species complex</taxon>
    </lineage>
</organism>
<comment type="caution">
    <text evidence="1">The sequence shown here is derived from an EMBL/GenBank/DDBJ whole genome shotgun (WGS) entry which is preliminary data.</text>
</comment>
<dbReference type="EMBL" id="JAGPXF010000002">
    <property type="protein sequence ID" value="KAH7256083.1"/>
    <property type="molecule type" value="Genomic_DNA"/>
</dbReference>
<evidence type="ECO:0000313" key="2">
    <source>
        <dbReference type="Proteomes" id="UP000813427"/>
    </source>
</evidence>
<sequence>MNLLDLPGEIRQEIFKLTIQSPLVPGNPSHSQDGRHQLSRDAFEGGGIWQLQPQNPALSLLLVNRQIHDETKSIIDIIPNTYDLDIMFVKHHGLWTTWSLPKLPKTHYIDHVHVTVRIFEPTDDLDPRFQKSLSFRGGDGGPELAVWSFFHLLGNLIRRGPGYIGHGVKSECTAPYIIRAIDIDILRPTDGAAHRSIVCTDKEFERRKPRVNKAWLHNDASIPPEERLAEYMISNMELCLCFGRYTGSYAMLVFENVTEIIGFRTNGKEFRLFDLRKRLEAHKEAYLGSPDVSDNQKRIYQEWVAYVEDRRARMEKGLEPNHDRPAGGWWRWSENDMF</sequence>
<reference evidence="1" key="1">
    <citation type="journal article" date="2021" name="Nat. Commun.">
        <title>Genetic determinants of endophytism in the Arabidopsis root mycobiome.</title>
        <authorList>
            <person name="Mesny F."/>
            <person name="Miyauchi S."/>
            <person name="Thiergart T."/>
            <person name="Pickel B."/>
            <person name="Atanasova L."/>
            <person name="Karlsson M."/>
            <person name="Huettel B."/>
            <person name="Barry K.W."/>
            <person name="Haridas S."/>
            <person name="Chen C."/>
            <person name="Bauer D."/>
            <person name="Andreopoulos W."/>
            <person name="Pangilinan J."/>
            <person name="LaButti K."/>
            <person name="Riley R."/>
            <person name="Lipzen A."/>
            <person name="Clum A."/>
            <person name="Drula E."/>
            <person name="Henrissat B."/>
            <person name="Kohler A."/>
            <person name="Grigoriev I.V."/>
            <person name="Martin F.M."/>
            <person name="Hacquard S."/>
        </authorList>
    </citation>
    <scope>NUCLEOTIDE SEQUENCE</scope>
    <source>
        <strain evidence="1">MPI-SDFR-AT-0068</strain>
    </source>
</reference>
<proteinExistence type="predicted"/>
<protein>
    <submittedName>
        <fullName evidence="1">Uncharacterized protein</fullName>
    </submittedName>
</protein>